<dbReference type="Pfam" id="PF00756">
    <property type="entry name" value="Esterase"/>
    <property type="match status" value="1"/>
</dbReference>
<dbReference type="EMBL" id="CP063458">
    <property type="protein sequence ID" value="QOV87627.1"/>
    <property type="molecule type" value="Genomic_DNA"/>
</dbReference>
<dbReference type="InterPro" id="IPR029058">
    <property type="entry name" value="AB_hydrolase_fold"/>
</dbReference>
<dbReference type="SUPFAM" id="SSF53474">
    <property type="entry name" value="alpha/beta-Hydrolases"/>
    <property type="match status" value="1"/>
</dbReference>
<evidence type="ECO:0000313" key="1">
    <source>
        <dbReference type="EMBL" id="QOV87627.1"/>
    </source>
</evidence>
<dbReference type="InterPro" id="IPR050583">
    <property type="entry name" value="Mycobacterial_A85_antigen"/>
</dbReference>
<protein>
    <recommendedName>
        <fullName evidence="3">Esterase</fullName>
    </recommendedName>
</protein>
<dbReference type="RefSeq" id="WP_206290535.1">
    <property type="nucleotide sequence ID" value="NZ_CP063458.1"/>
</dbReference>
<name>A0A7M2WQ30_9BACT</name>
<dbReference type="AlphaFoldDB" id="A0A7M2WQ30"/>
<dbReference type="InterPro" id="IPR000801">
    <property type="entry name" value="Esterase-like"/>
</dbReference>
<dbReference type="PANTHER" id="PTHR48098:SF3">
    <property type="entry name" value="IRON(III) ENTEROBACTIN ESTERASE"/>
    <property type="match status" value="1"/>
</dbReference>
<gene>
    <name evidence="1" type="ORF">IPV69_15170</name>
</gene>
<sequence>MSEHQISSHGLPAPRTAWIDVTASGDAKDCLLFLDGELYRDRVKASERIREAQADGTLPALNRVYLSSVSAANRQVEYICNESFASFLGTDMPRWIEREVGNHDRLFLCGLSLSALQAVYTAVLAPGIFAGVLAQSPSAWWQDEWLASSMPLAGTKANRFWLSVGIHEVSENVSHPPTPLIQRPSQVASVRRLAKRMTDAGHEIHCHEYDGGHDPVCWNSELPSALAWLLLK</sequence>
<proteinExistence type="predicted"/>
<evidence type="ECO:0008006" key="3">
    <source>
        <dbReference type="Google" id="ProtNLM"/>
    </source>
</evidence>
<accession>A0A7M2WQ30</accession>
<dbReference type="KEGG" id="hbs:IPV69_15170"/>
<dbReference type="PANTHER" id="PTHR48098">
    <property type="entry name" value="ENTEROCHELIN ESTERASE-RELATED"/>
    <property type="match status" value="1"/>
</dbReference>
<dbReference type="Gene3D" id="3.40.50.1820">
    <property type="entry name" value="alpha/beta hydrolase"/>
    <property type="match status" value="1"/>
</dbReference>
<evidence type="ECO:0000313" key="2">
    <source>
        <dbReference type="Proteomes" id="UP000593765"/>
    </source>
</evidence>
<keyword evidence="2" id="KW-1185">Reference proteome</keyword>
<organism evidence="1 2">
    <name type="scientific">Humisphaera borealis</name>
    <dbReference type="NCBI Taxonomy" id="2807512"/>
    <lineage>
        <taxon>Bacteria</taxon>
        <taxon>Pseudomonadati</taxon>
        <taxon>Planctomycetota</taxon>
        <taxon>Phycisphaerae</taxon>
        <taxon>Tepidisphaerales</taxon>
        <taxon>Tepidisphaeraceae</taxon>
        <taxon>Humisphaera</taxon>
    </lineage>
</organism>
<dbReference type="Proteomes" id="UP000593765">
    <property type="component" value="Chromosome"/>
</dbReference>
<reference evidence="1 2" key="1">
    <citation type="submission" date="2020-10" db="EMBL/GenBank/DDBJ databases">
        <title>Wide distribution of Phycisphaera-like planctomycetes from WD2101 soil group in peatlands and genome analysis of the first cultivated representative.</title>
        <authorList>
            <person name="Dedysh S.N."/>
            <person name="Beletsky A.V."/>
            <person name="Ivanova A."/>
            <person name="Kulichevskaya I.S."/>
            <person name="Suzina N.E."/>
            <person name="Philippov D.A."/>
            <person name="Rakitin A.L."/>
            <person name="Mardanov A.V."/>
            <person name="Ravin N.V."/>
        </authorList>
    </citation>
    <scope>NUCLEOTIDE SEQUENCE [LARGE SCALE GENOMIC DNA]</scope>
    <source>
        <strain evidence="1 2">M1803</strain>
    </source>
</reference>